<dbReference type="Pfam" id="PF05823">
    <property type="entry name" value="Gp-FAR-1"/>
    <property type="match status" value="1"/>
</dbReference>
<evidence type="ECO:0000256" key="7">
    <source>
        <dbReference type="SAM" id="Coils"/>
    </source>
</evidence>
<evidence type="ECO:0000256" key="3">
    <source>
        <dbReference type="ARBA" id="ARBA00022525"/>
    </source>
</evidence>
<protein>
    <submittedName>
        <fullName evidence="9">Fatty-acid and retinol-binding protein</fullName>
    </submittedName>
</protein>
<comment type="similarity">
    <text evidence="2">Belongs to the fatty-acid and retinol-binding protein (FARBP) family.</text>
</comment>
<dbReference type="InterPro" id="IPR008632">
    <property type="entry name" value="Gp-FAR-1"/>
</dbReference>
<keyword evidence="4 8" id="KW-0732">Signal</keyword>
<evidence type="ECO:0000256" key="1">
    <source>
        <dbReference type="ARBA" id="ARBA00004613"/>
    </source>
</evidence>
<keyword evidence="5 7" id="KW-0175">Coiled coil</keyword>
<name>A0A2D0WIZ9_9BILA</name>
<dbReference type="AlphaFoldDB" id="A0A2D0WIZ9"/>
<organism evidence="9">
    <name type="scientific">Aphelenchoides ritzemabosi</name>
    <dbReference type="NCBI Taxonomy" id="409481"/>
    <lineage>
        <taxon>Eukaryota</taxon>
        <taxon>Metazoa</taxon>
        <taxon>Ecdysozoa</taxon>
        <taxon>Nematoda</taxon>
        <taxon>Chromadorea</taxon>
        <taxon>Rhabditida</taxon>
        <taxon>Tylenchina</taxon>
        <taxon>Tylenchomorpha</taxon>
        <taxon>Aphelenchoidea</taxon>
        <taxon>Aphelenchoididae</taxon>
        <taxon>Aphelenchoides</taxon>
    </lineage>
</organism>
<dbReference type="PANTHER" id="PTHR31418">
    <property type="entry name" value="FATTY-ACID AND RETINOL-BINDING PROTEIN 1"/>
    <property type="match status" value="1"/>
</dbReference>
<evidence type="ECO:0000256" key="5">
    <source>
        <dbReference type="ARBA" id="ARBA00023054"/>
    </source>
</evidence>
<evidence type="ECO:0000256" key="8">
    <source>
        <dbReference type="SAM" id="SignalP"/>
    </source>
</evidence>
<dbReference type="PANTHER" id="PTHR31418:SF3">
    <property type="entry name" value="FATTY ACID_RETINOL BINDING PROTEIN"/>
    <property type="match status" value="1"/>
</dbReference>
<feature type="signal peptide" evidence="8">
    <location>
        <begin position="1"/>
        <end position="18"/>
    </location>
</feature>
<reference evidence="9" key="1">
    <citation type="submission" date="2016-09" db="EMBL/GenBank/DDBJ databases">
        <authorList>
            <person name="Capua I."/>
            <person name="De Benedictis P."/>
            <person name="Joannis T."/>
            <person name="Lombin L.H."/>
            <person name="Cattoli G."/>
        </authorList>
    </citation>
    <scope>NUCLEOTIDE SEQUENCE</scope>
</reference>
<accession>A0A2D0WIZ9</accession>
<comment type="subcellular location">
    <subcellularLocation>
        <location evidence="1">Secreted</location>
    </subcellularLocation>
</comment>
<dbReference type="EMBL" id="KX816796">
    <property type="protein sequence ID" value="AQY10158.1"/>
    <property type="molecule type" value="mRNA"/>
</dbReference>
<dbReference type="GO" id="GO:0008289">
    <property type="term" value="F:lipid binding"/>
    <property type="evidence" value="ECO:0007669"/>
    <property type="project" value="UniProtKB-KW"/>
</dbReference>
<dbReference type="GO" id="GO:0005576">
    <property type="term" value="C:extracellular region"/>
    <property type="evidence" value="ECO:0007669"/>
    <property type="project" value="UniProtKB-SubCell"/>
</dbReference>
<feature type="coiled-coil region" evidence="7">
    <location>
        <begin position="65"/>
        <end position="92"/>
    </location>
</feature>
<dbReference type="Gene3D" id="1.20.120.1100">
    <property type="match status" value="1"/>
</dbReference>
<keyword evidence="6" id="KW-0446">Lipid-binding</keyword>
<gene>
    <name evidence="9" type="primary">far-1</name>
</gene>
<evidence type="ECO:0000256" key="4">
    <source>
        <dbReference type="ARBA" id="ARBA00022729"/>
    </source>
</evidence>
<evidence type="ECO:0000256" key="2">
    <source>
        <dbReference type="ARBA" id="ARBA00006648"/>
    </source>
</evidence>
<keyword evidence="3" id="KW-0964">Secreted</keyword>
<evidence type="ECO:0000313" key="9">
    <source>
        <dbReference type="EMBL" id="AQY10158.1"/>
    </source>
</evidence>
<proteinExistence type="evidence at transcript level"/>
<sequence length="181" mass="20525">MSLRTFVSLFALFCLSYAATLPLSIHQVPEQLKEVVPEEVKKFYADLTEEDKTILKEVAANHASYENEDQAMEALKAKSEKLFNKATELRTLLKTKIDSLKPDAKAFVEGIINKVRALKPKGEEKPDLKKIREVANEVIDSYKALGEESKQNLQETFPQITNVIKNEKFQTLAQGLIKQEN</sequence>
<feature type="chain" id="PRO_5013810132" evidence="8">
    <location>
        <begin position="19"/>
        <end position="181"/>
    </location>
</feature>
<evidence type="ECO:0000256" key="6">
    <source>
        <dbReference type="ARBA" id="ARBA00023121"/>
    </source>
</evidence>